<organism evidence="3 4">
    <name type="scientific">Cirrhinus molitorella</name>
    <name type="common">mud carp</name>
    <dbReference type="NCBI Taxonomy" id="172907"/>
    <lineage>
        <taxon>Eukaryota</taxon>
        <taxon>Metazoa</taxon>
        <taxon>Chordata</taxon>
        <taxon>Craniata</taxon>
        <taxon>Vertebrata</taxon>
        <taxon>Euteleostomi</taxon>
        <taxon>Actinopterygii</taxon>
        <taxon>Neopterygii</taxon>
        <taxon>Teleostei</taxon>
        <taxon>Ostariophysi</taxon>
        <taxon>Cypriniformes</taxon>
        <taxon>Cyprinidae</taxon>
        <taxon>Labeoninae</taxon>
        <taxon>Labeonini</taxon>
        <taxon>Cirrhinus</taxon>
    </lineage>
</organism>
<evidence type="ECO:0000313" key="3">
    <source>
        <dbReference type="EMBL" id="KAL1251682.1"/>
    </source>
</evidence>
<dbReference type="Proteomes" id="UP001558613">
    <property type="component" value="Unassembled WGS sequence"/>
</dbReference>
<evidence type="ECO:0000313" key="4">
    <source>
        <dbReference type="Proteomes" id="UP001558613"/>
    </source>
</evidence>
<comment type="caution">
    <text evidence="3">The sequence shown here is derived from an EMBL/GenBank/DDBJ whole genome shotgun (WGS) entry which is preliminary data.</text>
</comment>
<accession>A0ABR3LJ60</accession>
<protein>
    <submittedName>
        <fullName evidence="3">Uncharacterized protein</fullName>
    </submittedName>
</protein>
<evidence type="ECO:0000256" key="1">
    <source>
        <dbReference type="SAM" id="MobiDB-lite"/>
    </source>
</evidence>
<keyword evidence="2" id="KW-1133">Transmembrane helix</keyword>
<evidence type="ECO:0000256" key="2">
    <source>
        <dbReference type="SAM" id="Phobius"/>
    </source>
</evidence>
<feature type="region of interest" description="Disordered" evidence="1">
    <location>
        <begin position="43"/>
        <end position="75"/>
    </location>
</feature>
<reference evidence="3 4" key="1">
    <citation type="submission" date="2023-09" db="EMBL/GenBank/DDBJ databases">
        <authorList>
            <person name="Wang M."/>
        </authorList>
    </citation>
    <scope>NUCLEOTIDE SEQUENCE [LARGE SCALE GENOMIC DNA]</scope>
    <source>
        <strain evidence="3">GT-2023</strain>
        <tissue evidence="3">Liver</tissue>
    </source>
</reference>
<feature type="non-terminal residue" evidence="3">
    <location>
        <position position="1"/>
    </location>
</feature>
<proteinExistence type="predicted"/>
<keyword evidence="4" id="KW-1185">Reference proteome</keyword>
<feature type="transmembrane region" description="Helical" evidence="2">
    <location>
        <begin position="12"/>
        <end position="34"/>
    </location>
</feature>
<feature type="compositionally biased region" description="Polar residues" evidence="1">
    <location>
        <begin position="43"/>
        <end position="56"/>
    </location>
</feature>
<dbReference type="EMBL" id="JAYMGO010000022">
    <property type="protein sequence ID" value="KAL1251682.1"/>
    <property type="molecule type" value="Genomic_DNA"/>
</dbReference>
<name>A0ABR3LJ60_9TELE</name>
<keyword evidence="2" id="KW-0812">Transmembrane</keyword>
<keyword evidence="2" id="KW-0472">Membrane</keyword>
<gene>
    <name evidence="3" type="ORF">QQF64_019478</name>
</gene>
<sequence>LSITDQGIPLLYKVLISAAAVVSLLAAVGIFCICKKCRKNTETGTDSVLHQHQSPTARKVKSKKEPVYGNVTQKR</sequence>